<organism evidence="2 3">
    <name type="scientific">Dioscorea zingiberensis</name>
    <dbReference type="NCBI Taxonomy" id="325984"/>
    <lineage>
        <taxon>Eukaryota</taxon>
        <taxon>Viridiplantae</taxon>
        <taxon>Streptophyta</taxon>
        <taxon>Embryophyta</taxon>
        <taxon>Tracheophyta</taxon>
        <taxon>Spermatophyta</taxon>
        <taxon>Magnoliopsida</taxon>
        <taxon>Liliopsida</taxon>
        <taxon>Dioscoreales</taxon>
        <taxon>Dioscoreaceae</taxon>
        <taxon>Dioscorea</taxon>
    </lineage>
</organism>
<sequence length="174" mass="19588">MTRETQNVTPNQENVGSPVCVAAESVFGKMSSRRMMTIGRIISKSLNLRFSWTWQCLLKLKEKPKKHGTTVDSERLRTKQPTEGHSDEITTGGDILNNVLDYSSDEGNDDLVADASDSDGFLSEDSDCLYISEKEDENIFEEKCDHSALLEQNKQLALEIEGHKKKWKFQKGGT</sequence>
<gene>
    <name evidence="2" type="ORF">J5N97_000876</name>
</gene>
<accession>A0A9D5BVK0</accession>
<feature type="compositionally biased region" description="Basic and acidic residues" evidence="1">
    <location>
        <begin position="72"/>
        <end position="88"/>
    </location>
</feature>
<name>A0A9D5BVK0_9LILI</name>
<proteinExistence type="predicted"/>
<evidence type="ECO:0000313" key="2">
    <source>
        <dbReference type="EMBL" id="KAJ0961659.1"/>
    </source>
</evidence>
<comment type="caution">
    <text evidence="2">The sequence shown here is derived from an EMBL/GenBank/DDBJ whole genome shotgun (WGS) entry which is preliminary data.</text>
</comment>
<evidence type="ECO:0000313" key="3">
    <source>
        <dbReference type="Proteomes" id="UP001085076"/>
    </source>
</evidence>
<evidence type="ECO:0000256" key="1">
    <source>
        <dbReference type="SAM" id="MobiDB-lite"/>
    </source>
</evidence>
<dbReference type="EMBL" id="JAGGNH010000013">
    <property type="protein sequence ID" value="KAJ0961659.1"/>
    <property type="molecule type" value="Genomic_DNA"/>
</dbReference>
<reference evidence="2 3" key="1">
    <citation type="journal article" date="2022" name="Hortic Res">
        <title>The genome of Dioscorea zingiberensis sheds light on the biosynthesis, origin and evolution of the medicinally important diosgenin saponins.</title>
        <authorList>
            <person name="Li Y."/>
            <person name="Tan C."/>
            <person name="Li Z."/>
            <person name="Guo J."/>
            <person name="Li S."/>
            <person name="Chen X."/>
            <person name="Wang C."/>
            <person name="Dai X."/>
            <person name="Yang H."/>
            <person name="Song W."/>
            <person name="Hou L."/>
            <person name="Xu J."/>
            <person name="Tong Z."/>
            <person name="Xu A."/>
            <person name="Yuan X."/>
            <person name="Wang W."/>
            <person name="Yang Q."/>
            <person name="Chen L."/>
            <person name="Sun Z."/>
            <person name="Wang K."/>
            <person name="Pan B."/>
            <person name="Chen J."/>
            <person name="Bao Y."/>
            <person name="Liu F."/>
            <person name="Qi X."/>
            <person name="Gang D.R."/>
            <person name="Wen J."/>
            <person name="Li J."/>
        </authorList>
    </citation>
    <scope>NUCLEOTIDE SEQUENCE [LARGE SCALE GENOMIC DNA]</scope>
    <source>
        <strain evidence="2">Dzin_1.0</strain>
    </source>
</reference>
<feature type="region of interest" description="Disordered" evidence="1">
    <location>
        <begin position="67"/>
        <end position="102"/>
    </location>
</feature>
<protein>
    <submittedName>
        <fullName evidence="2">Uncharacterized protein</fullName>
    </submittedName>
</protein>
<dbReference type="Proteomes" id="UP001085076">
    <property type="component" value="Unassembled WGS sequence"/>
</dbReference>
<keyword evidence="3" id="KW-1185">Reference proteome</keyword>
<dbReference type="AlphaFoldDB" id="A0A9D5BVK0"/>